<dbReference type="AlphaFoldDB" id="A0A858R8V9"/>
<reference evidence="2" key="1">
    <citation type="submission" date="2020-04" db="EMBL/GenBank/DDBJ databases">
        <title>A desert anoxygenic phototrophic bacterium fixes CO2 using RubisCO under aerobic conditions.</title>
        <authorList>
            <person name="Tang K."/>
        </authorList>
    </citation>
    <scope>NUCLEOTIDE SEQUENCE [LARGE SCALE GENOMIC DNA]</scope>
    <source>
        <strain evidence="2">MIMtkB3</strain>
    </source>
</reference>
<feature type="signal peptide" evidence="1">
    <location>
        <begin position="1"/>
        <end position="23"/>
    </location>
</feature>
<dbReference type="InterPro" id="IPR018673">
    <property type="entry name" value="DUF2141"/>
</dbReference>
<organism evidence="2 3">
    <name type="scientific">Aerophototrophica crusticola</name>
    <dbReference type="NCBI Taxonomy" id="1709002"/>
    <lineage>
        <taxon>Bacteria</taxon>
        <taxon>Pseudomonadati</taxon>
        <taxon>Pseudomonadota</taxon>
        <taxon>Alphaproteobacteria</taxon>
        <taxon>Rhodospirillales</taxon>
        <taxon>Rhodospirillaceae</taxon>
        <taxon>Aerophototrophica</taxon>
    </lineage>
</organism>
<dbReference type="KEGG" id="acru:HHL28_12575"/>
<gene>
    <name evidence="2" type="ORF">HHL28_12575</name>
</gene>
<feature type="chain" id="PRO_5032573223" evidence="1">
    <location>
        <begin position="24"/>
        <end position="145"/>
    </location>
</feature>
<name>A0A858R8V9_9PROT</name>
<evidence type="ECO:0000313" key="3">
    <source>
        <dbReference type="Proteomes" id="UP000501891"/>
    </source>
</evidence>
<dbReference type="Pfam" id="PF09912">
    <property type="entry name" value="DUF2141"/>
    <property type="match status" value="1"/>
</dbReference>
<keyword evidence="3" id="KW-1185">Reference proteome</keyword>
<proteinExistence type="predicted"/>
<dbReference type="EMBL" id="CP051775">
    <property type="protein sequence ID" value="QJE73817.1"/>
    <property type="molecule type" value="Genomic_DNA"/>
</dbReference>
<evidence type="ECO:0000256" key="1">
    <source>
        <dbReference type="SAM" id="SignalP"/>
    </source>
</evidence>
<keyword evidence="1" id="KW-0732">Signal</keyword>
<dbReference type="Proteomes" id="UP000501891">
    <property type="component" value="Chromosome"/>
</dbReference>
<accession>A0A858R8V9</accession>
<protein>
    <submittedName>
        <fullName evidence="2">DUF2141 domain-containing protein</fullName>
    </submittedName>
</protein>
<sequence>MRLPTRPTLAVTLALGAAAPALAGDLSVFITNVAPLAGASQLRAAIYDSEEAFEKNGAPVAALVLRNARDGAHLAVGPLPPGKYAVRVFQDLNDNGKVDTNLLGVPTEPFGFSNDAIGTLGPPSFGAAAVVVGDAGASLKINLRR</sequence>
<evidence type="ECO:0000313" key="2">
    <source>
        <dbReference type="EMBL" id="QJE73817.1"/>
    </source>
</evidence>